<proteinExistence type="predicted"/>
<reference evidence="4" key="1">
    <citation type="submission" date="2020-07" db="EMBL/GenBank/DDBJ databases">
        <authorList>
            <person name="Lin J."/>
        </authorList>
    </citation>
    <scope>NUCLEOTIDE SEQUENCE</scope>
</reference>
<sequence length="256" mass="28965">MSPSPSTALLVLLLVFAAVVCNETTHASASNATANMGASPQKLERIQRYLEKINKPAVKSIKSPDGDIIDCVLMNKQLAFDHPLLKNHKIQRVAPNRPALRSEAANQQPRNETRAGLGRHGTMSKTAPTERCRYRERRWRMCCEPDLCLASSERKFLNELLASLTRAMSEYVLQYAVAYVNQQQAYGTKAIIDVWDPSVEFSSEFSLSQIWLVAGSYENEALKSQHRRSWMAGTRWEQRTQAIHLLDSEISLEKLF</sequence>
<feature type="region of interest" description="Disordered" evidence="1">
    <location>
        <begin position="95"/>
        <end position="129"/>
    </location>
</feature>
<feature type="chain" id="PRO_5028203038" description="Neprosin activation peptide domain-containing protein" evidence="2">
    <location>
        <begin position="22"/>
        <end position="256"/>
    </location>
</feature>
<feature type="signal peptide" evidence="2">
    <location>
        <begin position="1"/>
        <end position="21"/>
    </location>
</feature>
<keyword evidence="2" id="KW-0732">Signal</keyword>
<dbReference type="InterPro" id="IPR053168">
    <property type="entry name" value="Glutamic_endopeptidase"/>
</dbReference>
<dbReference type="PANTHER" id="PTHR31589:SF110">
    <property type="entry name" value="PROTEIN, PUTATIVE (DUF239)-RELATED"/>
    <property type="match status" value="1"/>
</dbReference>
<evidence type="ECO:0000256" key="1">
    <source>
        <dbReference type="SAM" id="MobiDB-lite"/>
    </source>
</evidence>
<gene>
    <name evidence="4" type="ORF">CB5_LOCUS14065</name>
</gene>
<dbReference type="Pfam" id="PF14365">
    <property type="entry name" value="Neprosin_AP"/>
    <property type="match status" value="1"/>
</dbReference>
<evidence type="ECO:0000313" key="4">
    <source>
        <dbReference type="EMBL" id="CAD1830854.1"/>
    </source>
</evidence>
<evidence type="ECO:0000256" key="2">
    <source>
        <dbReference type="SAM" id="SignalP"/>
    </source>
</evidence>
<organism evidence="4">
    <name type="scientific">Ananas comosus var. bracteatus</name>
    <name type="common">red pineapple</name>
    <dbReference type="NCBI Taxonomy" id="296719"/>
    <lineage>
        <taxon>Eukaryota</taxon>
        <taxon>Viridiplantae</taxon>
        <taxon>Streptophyta</taxon>
        <taxon>Embryophyta</taxon>
        <taxon>Tracheophyta</taxon>
        <taxon>Spermatophyta</taxon>
        <taxon>Magnoliopsida</taxon>
        <taxon>Liliopsida</taxon>
        <taxon>Poales</taxon>
        <taxon>Bromeliaceae</taxon>
        <taxon>Bromelioideae</taxon>
        <taxon>Ananas</taxon>
    </lineage>
</organism>
<dbReference type="InterPro" id="IPR025521">
    <property type="entry name" value="Neprosin_propep"/>
</dbReference>
<name>A0A6V7PJ48_ANACO</name>
<dbReference type="AlphaFoldDB" id="A0A6V7PJ48"/>
<protein>
    <recommendedName>
        <fullName evidence="3">Neprosin activation peptide domain-containing protein</fullName>
    </recommendedName>
</protein>
<evidence type="ECO:0000259" key="3">
    <source>
        <dbReference type="Pfam" id="PF14365"/>
    </source>
</evidence>
<accession>A0A6V7PJ48</accession>
<dbReference type="EMBL" id="LR862148">
    <property type="protein sequence ID" value="CAD1830854.1"/>
    <property type="molecule type" value="Genomic_DNA"/>
</dbReference>
<feature type="domain" description="Neprosin activation peptide" evidence="3">
    <location>
        <begin position="60"/>
        <end position="111"/>
    </location>
</feature>
<dbReference type="PANTHER" id="PTHR31589">
    <property type="entry name" value="PROTEIN, PUTATIVE (DUF239)-RELATED-RELATED"/>
    <property type="match status" value="1"/>
</dbReference>